<dbReference type="InterPro" id="IPR036922">
    <property type="entry name" value="Rieske_2Fe-2S_sf"/>
</dbReference>
<keyword evidence="1" id="KW-0001">2Fe-2S</keyword>
<dbReference type="SUPFAM" id="SSF50022">
    <property type="entry name" value="ISP domain"/>
    <property type="match status" value="1"/>
</dbReference>
<proteinExistence type="predicted"/>
<reference evidence="6 7" key="1">
    <citation type="submission" date="2018-12" db="EMBL/GenBank/DDBJ databases">
        <title>Rubrispira sanarue gen. nov., sp., nov., a member of the order Silvanigrellales, isolated from a brackish lake in Hamamatsu Japan.</title>
        <authorList>
            <person name="Maejima Y."/>
            <person name="Iino T."/>
            <person name="Muraguchi Y."/>
            <person name="Fukuda K."/>
            <person name="Nojiri H."/>
            <person name="Ohkuma M."/>
            <person name="Moriuchi R."/>
            <person name="Dohra H."/>
            <person name="Kimbara K."/>
            <person name="Shintani M."/>
        </authorList>
    </citation>
    <scope>NUCLEOTIDE SEQUENCE [LARGE SCALE GENOMIC DNA]</scope>
    <source>
        <strain evidence="6 7">RF1110005</strain>
    </source>
</reference>
<dbReference type="PROSITE" id="PS51296">
    <property type="entry name" value="RIESKE"/>
    <property type="match status" value="1"/>
</dbReference>
<evidence type="ECO:0000256" key="4">
    <source>
        <dbReference type="ARBA" id="ARBA00023014"/>
    </source>
</evidence>
<evidence type="ECO:0000313" key="6">
    <source>
        <dbReference type="EMBL" id="BBH52683.1"/>
    </source>
</evidence>
<evidence type="ECO:0000256" key="1">
    <source>
        <dbReference type="ARBA" id="ARBA00022714"/>
    </source>
</evidence>
<gene>
    <name evidence="6" type="ORF">JCM31447_11240</name>
</gene>
<dbReference type="InterPro" id="IPR017941">
    <property type="entry name" value="Rieske_2Fe-2S"/>
</dbReference>
<evidence type="ECO:0000256" key="2">
    <source>
        <dbReference type="ARBA" id="ARBA00022723"/>
    </source>
</evidence>
<dbReference type="KEGG" id="sbf:JCM31447_11240"/>
<dbReference type="EMBL" id="AP019368">
    <property type="protein sequence ID" value="BBH52683.1"/>
    <property type="molecule type" value="Genomic_DNA"/>
</dbReference>
<keyword evidence="4" id="KW-0411">Iron-sulfur</keyword>
<keyword evidence="3" id="KW-0408">Iron</keyword>
<keyword evidence="2" id="KW-0479">Metal-binding</keyword>
<evidence type="ECO:0000259" key="5">
    <source>
        <dbReference type="PROSITE" id="PS51296"/>
    </source>
</evidence>
<dbReference type="Gene3D" id="2.102.10.10">
    <property type="entry name" value="Rieske [2Fe-2S] iron-sulphur domain"/>
    <property type="match status" value="1"/>
</dbReference>
<dbReference type="Pfam" id="PF00355">
    <property type="entry name" value="Rieske"/>
    <property type="match status" value="1"/>
</dbReference>
<dbReference type="OrthoDB" id="5295822at2"/>
<dbReference type="CDD" id="cd03467">
    <property type="entry name" value="Rieske"/>
    <property type="match status" value="1"/>
</dbReference>
<keyword evidence="7" id="KW-1185">Reference proteome</keyword>
<sequence>MSYFKVCSLSLLSIDKPQKFTVDGLEILLVKALTDNKVWAFDNNCNHSDKPLEKGRWDPEKAEITCPFHKAVFNIAENGAVKQAPACIPLPVYQTEIRQENNENIVYVFLD</sequence>
<protein>
    <recommendedName>
        <fullName evidence="5">Rieske domain-containing protein</fullName>
    </recommendedName>
</protein>
<dbReference type="AlphaFoldDB" id="A0A4P2VI06"/>
<name>A0A4P2VI06_FLUSA</name>
<dbReference type="GO" id="GO:0046872">
    <property type="term" value="F:metal ion binding"/>
    <property type="evidence" value="ECO:0007669"/>
    <property type="project" value="UniProtKB-KW"/>
</dbReference>
<organism evidence="6 7">
    <name type="scientific">Fluviispira sanaruensis</name>
    <dbReference type="NCBI Taxonomy" id="2493639"/>
    <lineage>
        <taxon>Bacteria</taxon>
        <taxon>Pseudomonadati</taxon>
        <taxon>Bdellovibrionota</taxon>
        <taxon>Oligoflexia</taxon>
        <taxon>Silvanigrellales</taxon>
        <taxon>Silvanigrellaceae</taxon>
        <taxon>Fluviispira</taxon>
    </lineage>
</organism>
<dbReference type="RefSeq" id="WP_130607376.1">
    <property type="nucleotide sequence ID" value="NZ_AP019368.1"/>
</dbReference>
<accession>A0A4P2VI06</accession>
<feature type="domain" description="Rieske" evidence="5">
    <location>
        <begin position="4"/>
        <end position="104"/>
    </location>
</feature>
<dbReference type="GO" id="GO:0051537">
    <property type="term" value="F:2 iron, 2 sulfur cluster binding"/>
    <property type="evidence" value="ECO:0007669"/>
    <property type="project" value="UniProtKB-KW"/>
</dbReference>
<evidence type="ECO:0000313" key="7">
    <source>
        <dbReference type="Proteomes" id="UP000291236"/>
    </source>
</evidence>
<evidence type="ECO:0000256" key="3">
    <source>
        <dbReference type="ARBA" id="ARBA00023004"/>
    </source>
</evidence>
<dbReference type="Proteomes" id="UP000291236">
    <property type="component" value="Chromosome"/>
</dbReference>